<name>A0A4U5MIX1_STECR</name>
<organism evidence="1 2">
    <name type="scientific">Steinernema carpocapsae</name>
    <name type="common">Entomopathogenic nematode</name>
    <dbReference type="NCBI Taxonomy" id="34508"/>
    <lineage>
        <taxon>Eukaryota</taxon>
        <taxon>Metazoa</taxon>
        <taxon>Ecdysozoa</taxon>
        <taxon>Nematoda</taxon>
        <taxon>Chromadorea</taxon>
        <taxon>Rhabditida</taxon>
        <taxon>Tylenchina</taxon>
        <taxon>Panagrolaimomorpha</taxon>
        <taxon>Strongyloidoidea</taxon>
        <taxon>Steinernematidae</taxon>
        <taxon>Steinernema</taxon>
    </lineage>
</organism>
<sequence>MERLITSARFLQFTFQMRTAVALLRLPALAAKSYRNLHKLSSEDILLQQLGTTFNPVYNLLKTVLHLCKAKTVFYGVFATTKRHYT</sequence>
<evidence type="ECO:0000313" key="2">
    <source>
        <dbReference type="Proteomes" id="UP000298663"/>
    </source>
</evidence>
<reference evidence="1 2" key="2">
    <citation type="journal article" date="2019" name="G3 (Bethesda)">
        <title>Hybrid Assembly of the Genome of the Entomopathogenic Nematode Steinernema carpocapsae Identifies the X-Chromosome.</title>
        <authorList>
            <person name="Serra L."/>
            <person name="Macchietto M."/>
            <person name="Macias-Munoz A."/>
            <person name="McGill C.J."/>
            <person name="Rodriguez I.M."/>
            <person name="Rodriguez B."/>
            <person name="Murad R."/>
            <person name="Mortazavi A."/>
        </authorList>
    </citation>
    <scope>NUCLEOTIDE SEQUENCE [LARGE SCALE GENOMIC DNA]</scope>
    <source>
        <strain evidence="1 2">ALL</strain>
    </source>
</reference>
<evidence type="ECO:0000313" key="1">
    <source>
        <dbReference type="EMBL" id="TKR69291.1"/>
    </source>
</evidence>
<dbReference type="Proteomes" id="UP000298663">
    <property type="component" value="Unassembled WGS sequence"/>
</dbReference>
<protein>
    <submittedName>
        <fullName evidence="1">Uncharacterized protein</fullName>
    </submittedName>
</protein>
<keyword evidence="2" id="KW-1185">Reference proteome</keyword>
<reference evidence="1 2" key="1">
    <citation type="journal article" date="2015" name="Genome Biol.">
        <title>Comparative genomics of Steinernema reveals deeply conserved gene regulatory networks.</title>
        <authorList>
            <person name="Dillman A.R."/>
            <person name="Macchietto M."/>
            <person name="Porter C.F."/>
            <person name="Rogers A."/>
            <person name="Williams B."/>
            <person name="Antoshechkin I."/>
            <person name="Lee M.M."/>
            <person name="Goodwin Z."/>
            <person name="Lu X."/>
            <person name="Lewis E.E."/>
            <person name="Goodrich-Blair H."/>
            <person name="Stock S.P."/>
            <person name="Adams B.J."/>
            <person name="Sternberg P.W."/>
            <person name="Mortazavi A."/>
        </authorList>
    </citation>
    <scope>NUCLEOTIDE SEQUENCE [LARGE SCALE GENOMIC DNA]</scope>
    <source>
        <strain evidence="1 2">ALL</strain>
    </source>
</reference>
<accession>A0A4U5MIX1</accession>
<dbReference type="AlphaFoldDB" id="A0A4U5MIX1"/>
<gene>
    <name evidence="1" type="ORF">L596_021468</name>
</gene>
<proteinExistence type="predicted"/>
<dbReference type="EMBL" id="AZBU02000007">
    <property type="protein sequence ID" value="TKR69291.1"/>
    <property type="molecule type" value="Genomic_DNA"/>
</dbReference>
<comment type="caution">
    <text evidence="1">The sequence shown here is derived from an EMBL/GenBank/DDBJ whole genome shotgun (WGS) entry which is preliminary data.</text>
</comment>